<dbReference type="VEuPathDB" id="FungiDB:LEMA_P003720.1"/>
<dbReference type="PANTHER" id="PTHR42678">
    <property type="entry name" value="AMIDASE"/>
    <property type="match status" value="1"/>
</dbReference>
<reference evidence="3" key="1">
    <citation type="journal article" date="2011" name="Nat. Commun.">
        <title>Effector diversification within compartments of the Leptosphaeria maculans genome affected by Repeat-Induced Point mutations.</title>
        <authorList>
            <person name="Rouxel T."/>
            <person name="Grandaubert J."/>
            <person name="Hane J.K."/>
            <person name="Hoede C."/>
            <person name="van de Wouw A.P."/>
            <person name="Couloux A."/>
            <person name="Dominguez V."/>
            <person name="Anthouard V."/>
            <person name="Bally P."/>
            <person name="Bourras S."/>
            <person name="Cozijnsen A.J."/>
            <person name="Ciuffetti L.M."/>
            <person name="Degrave A."/>
            <person name="Dilmaghani A."/>
            <person name="Duret L."/>
            <person name="Fudal I."/>
            <person name="Goodwin S.B."/>
            <person name="Gout L."/>
            <person name="Glaser N."/>
            <person name="Linglin J."/>
            <person name="Kema G.H.J."/>
            <person name="Lapalu N."/>
            <person name="Lawrence C.B."/>
            <person name="May K."/>
            <person name="Meyer M."/>
            <person name="Ollivier B."/>
            <person name="Poulain J."/>
            <person name="Schoch C.L."/>
            <person name="Simon A."/>
            <person name="Spatafora J.W."/>
            <person name="Stachowiak A."/>
            <person name="Turgeon B.G."/>
            <person name="Tyler B.M."/>
            <person name="Vincent D."/>
            <person name="Weissenbach J."/>
            <person name="Amselem J."/>
            <person name="Quesneville H."/>
            <person name="Oliver R.P."/>
            <person name="Wincker P."/>
            <person name="Balesdent M.-H."/>
            <person name="Howlett B.J."/>
        </authorList>
    </citation>
    <scope>NUCLEOTIDE SEQUENCE [LARGE SCALE GENOMIC DNA]</scope>
    <source>
        <strain evidence="3">JN3 / isolate v23.1.3 / race Av1-4-5-6-7-8</strain>
    </source>
</reference>
<protein>
    <recommendedName>
        <fullName evidence="1">Amidase domain-containing protein</fullName>
    </recommendedName>
</protein>
<dbReference type="GeneID" id="13290571"/>
<dbReference type="SUPFAM" id="SSF75304">
    <property type="entry name" value="Amidase signature (AS) enzymes"/>
    <property type="match status" value="1"/>
</dbReference>
<sequence>MRMGKARINVETSISERVDIPSLNDLPGDVTHRITPTPHSLSLVSHKQSSNMMIFSLRLFLVLVLAALSRNTATATAAVCANEEAKDVTIPMLMDATIEDLSSGLAQGAFSSGDLVKAYFARISQVNDALRPVLEMNPDALSDASILDQERSQGKIRGALHGIPILIKDLIGTGDKMNNTAGSYALLGARVPRDATVVSKLREAGAIILGKTAVSEWANLRSLNSSNGWSARSGQVTTAYVAQGDPSGSSSGSAVAAALGLSLGALGTETDGSLVLPASYNNIVAIKPTVGLTSRYMAIPISPRSDTIGPMTRTVKDAAYILQAIAGLDPNDNYTSAIPHKEIQDYIAACNASSLFGSRIGVPRHVLTLLATNTTVPMTNAFENALDHLRAHGATIVETSFPLAEEFLASSLSSTVIFADFISSLPTYFSQLSPNPHDIQSLSDLRNFTQNDEREQYPDRDTGLWDLALQQGWNNSDPRFWTAYQRVLTFGSEGGILGALERDGLDAVVLPSEFAPHWAAIVGSPIVSVPLGAYPDGTPIEKNSRGLVVAGPGVPFGLSFMGALWSETTLIGLAYAFEQISMARGVVKPYISPSIEIEDVVGRGRSL</sequence>
<feature type="domain" description="Amidase" evidence="1">
    <location>
        <begin position="114"/>
        <end position="570"/>
    </location>
</feature>
<dbReference type="EMBL" id="FP929139">
    <property type="protein sequence ID" value="CBY01585.1"/>
    <property type="molecule type" value="Genomic_DNA"/>
</dbReference>
<dbReference type="Proteomes" id="UP000002668">
    <property type="component" value="Genome"/>
</dbReference>
<dbReference type="OrthoDB" id="566138at2759"/>
<dbReference type="OMA" id="QIRRMNP"/>
<dbReference type="InterPro" id="IPR036928">
    <property type="entry name" value="AS_sf"/>
</dbReference>
<evidence type="ECO:0000313" key="3">
    <source>
        <dbReference type="Proteomes" id="UP000002668"/>
    </source>
</evidence>
<proteinExistence type="predicted"/>
<evidence type="ECO:0000313" key="2">
    <source>
        <dbReference type="EMBL" id="CBY01585.1"/>
    </source>
</evidence>
<dbReference type="eggNOG" id="KOG1211">
    <property type="taxonomic scope" value="Eukaryota"/>
</dbReference>
<dbReference type="InterPro" id="IPR023631">
    <property type="entry name" value="Amidase_dom"/>
</dbReference>
<accession>E5AEE6</accession>
<gene>
    <name evidence="2" type="ORF">LEMA_P003720.1</name>
</gene>
<organism evidence="2 3">
    <name type="scientific">Leptosphaeria maculans (strain JN3 / isolate v23.1.3 / race Av1-4-5-6-7-8)</name>
    <name type="common">Blackleg fungus</name>
    <name type="synonym">Phoma lingam</name>
    <dbReference type="NCBI Taxonomy" id="985895"/>
    <lineage>
        <taxon>Eukaryota</taxon>
        <taxon>Fungi</taxon>
        <taxon>Dikarya</taxon>
        <taxon>Ascomycota</taxon>
        <taxon>Pezizomycotina</taxon>
        <taxon>Dothideomycetes</taxon>
        <taxon>Pleosporomycetidae</taxon>
        <taxon>Pleosporales</taxon>
        <taxon>Pleosporineae</taxon>
        <taxon>Leptosphaeriaceae</taxon>
        <taxon>Plenodomus</taxon>
        <taxon>Plenodomus lingam/Leptosphaeria maculans species complex</taxon>
    </lineage>
</organism>
<name>E5AEE6_LEPMJ</name>
<dbReference type="Pfam" id="PF01425">
    <property type="entry name" value="Amidase"/>
    <property type="match status" value="1"/>
</dbReference>
<keyword evidence="3" id="KW-1185">Reference proteome</keyword>
<dbReference type="PANTHER" id="PTHR42678:SF34">
    <property type="entry name" value="OS04G0183300 PROTEIN"/>
    <property type="match status" value="1"/>
</dbReference>
<dbReference type="STRING" id="985895.E5AEE6"/>
<dbReference type="Gene3D" id="3.90.1300.10">
    <property type="entry name" value="Amidase signature (AS) domain"/>
    <property type="match status" value="1"/>
</dbReference>
<dbReference type="HOGENOM" id="CLU_009600_14_1_1"/>
<dbReference type="InParanoid" id="E5AEE6"/>
<dbReference type="AlphaFoldDB" id="E5AEE6"/>
<evidence type="ECO:0000259" key="1">
    <source>
        <dbReference type="Pfam" id="PF01425"/>
    </source>
</evidence>